<proteinExistence type="predicted"/>
<organism evidence="3 4">
    <name type="scientific">Nakaseomyces bracarensis</name>
    <dbReference type="NCBI Taxonomy" id="273131"/>
    <lineage>
        <taxon>Eukaryota</taxon>
        <taxon>Fungi</taxon>
        <taxon>Dikarya</taxon>
        <taxon>Ascomycota</taxon>
        <taxon>Saccharomycotina</taxon>
        <taxon>Saccharomycetes</taxon>
        <taxon>Saccharomycetales</taxon>
        <taxon>Saccharomycetaceae</taxon>
        <taxon>Nakaseomyces</taxon>
    </lineage>
</organism>
<gene>
    <name evidence="3" type="ORF">RNJ44_05113</name>
</gene>
<dbReference type="Proteomes" id="UP001623330">
    <property type="component" value="Unassembled WGS sequence"/>
</dbReference>
<keyword evidence="1" id="KW-0175">Coiled coil</keyword>
<evidence type="ECO:0000313" key="3">
    <source>
        <dbReference type="EMBL" id="KAL3233197.1"/>
    </source>
</evidence>
<feature type="region of interest" description="Disordered" evidence="2">
    <location>
        <begin position="34"/>
        <end position="63"/>
    </location>
</feature>
<accession>A0ABR4NWU1</accession>
<reference evidence="3 4" key="1">
    <citation type="submission" date="2024-05" db="EMBL/GenBank/DDBJ databases">
        <title>Long read based assembly of the Candida bracarensis genome reveals expanded adhesin content.</title>
        <authorList>
            <person name="Marcet-Houben M."/>
            <person name="Ksiezopolska E."/>
            <person name="Gabaldon T."/>
        </authorList>
    </citation>
    <scope>NUCLEOTIDE SEQUENCE [LARGE SCALE GENOMIC DNA]</scope>
    <source>
        <strain evidence="3 4">CBM6</strain>
    </source>
</reference>
<dbReference type="Pfam" id="PF26163">
    <property type="entry name" value="mS26"/>
    <property type="match status" value="1"/>
</dbReference>
<comment type="caution">
    <text evidence="3">The sequence shown here is derived from an EMBL/GenBank/DDBJ whole genome shotgun (WGS) entry which is preliminary data.</text>
</comment>
<dbReference type="CDD" id="cd23703">
    <property type="entry name" value="mS26_PET12"/>
    <property type="match status" value="1"/>
</dbReference>
<sequence>MSGKAALRKSGTLPVTRQILKKPTTGQQYLLDELKKPKPKGVGGVGYAKGVQHPRGSHRNPPPVEFVDVESLIETTVKEPSRPIAGQLSPQMRERLRKAELRRTYLAEAFRKEEERLIEMHALIQKREKLVAEQREREIQELNKPQSSDLTIPSLSSMVEGKLMRNRTPEEEKLLAMKRKYNRETHELRNKESKLRKLLDLYHMSSEFIVTEEQLLNTIENVFSTRAAASSFETIKTLPETTITKRNNAISQDMFFGTSTRNDNFEVGLPMVQDFISGELNNLHAKAKENYEKQLKEERDSSKIDL</sequence>
<evidence type="ECO:0000256" key="1">
    <source>
        <dbReference type="SAM" id="Coils"/>
    </source>
</evidence>
<keyword evidence="4" id="KW-1185">Reference proteome</keyword>
<feature type="coiled-coil region" evidence="1">
    <location>
        <begin position="174"/>
        <end position="201"/>
    </location>
</feature>
<dbReference type="InterPro" id="IPR058940">
    <property type="entry name" value="mS26_fungi"/>
</dbReference>
<protein>
    <submittedName>
        <fullName evidence="3">Small ribosomal subunit protein mS26</fullName>
    </submittedName>
</protein>
<dbReference type="EMBL" id="JBEVYD010000005">
    <property type="protein sequence ID" value="KAL3233197.1"/>
    <property type="molecule type" value="Genomic_DNA"/>
</dbReference>
<evidence type="ECO:0000256" key="2">
    <source>
        <dbReference type="SAM" id="MobiDB-lite"/>
    </source>
</evidence>
<evidence type="ECO:0000313" key="4">
    <source>
        <dbReference type="Proteomes" id="UP001623330"/>
    </source>
</evidence>
<name>A0ABR4NWU1_9SACH</name>